<reference evidence="2" key="2">
    <citation type="journal article" date="2017" name="Nat. Plants">
        <title>The Aegilops tauschii genome reveals multiple impacts of transposons.</title>
        <authorList>
            <person name="Zhao G."/>
            <person name="Zou C."/>
            <person name="Li K."/>
            <person name="Wang K."/>
            <person name="Li T."/>
            <person name="Gao L."/>
            <person name="Zhang X."/>
            <person name="Wang H."/>
            <person name="Yang Z."/>
            <person name="Liu X."/>
            <person name="Jiang W."/>
            <person name="Mao L."/>
            <person name="Kong X."/>
            <person name="Jiao Y."/>
            <person name="Jia J."/>
        </authorList>
    </citation>
    <scope>NUCLEOTIDE SEQUENCE [LARGE SCALE GENOMIC DNA]</scope>
    <source>
        <strain evidence="2">cv. AL8/78</strain>
    </source>
</reference>
<dbReference type="EnsemblPlants" id="AET4Gv20422900.1">
    <property type="protein sequence ID" value="AET4Gv20422900.1"/>
    <property type="gene ID" value="AET4Gv20422900"/>
</dbReference>
<evidence type="ECO:0000313" key="2">
    <source>
        <dbReference type="Proteomes" id="UP000015105"/>
    </source>
</evidence>
<proteinExistence type="predicted"/>
<dbReference type="PANTHER" id="PTHR33075:SF10">
    <property type="entry name" value="DUF4283 DOMAIN-CONTAINING PROTEIN"/>
    <property type="match status" value="1"/>
</dbReference>
<dbReference type="AlphaFoldDB" id="A0A453I339"/>
<dbReference type="PANTHER" id="PTHR33075">
    <property type="entry name" value="OS02G0499800 PROTEIN"/>
    <property type="match status" value="1"/>
</dbReference>
<protein>
    <submittedName>
        <fullName evidence="1">Uncharacterized protein</fullName>
    </submittedName>
</protein>
<reference evidence="1" key="4">
    <citation type="submission" date="2019-03" db="UniProtKB">
        <authorList>
            <consortium name="EnsemblPlants"/>
        </authorList>
    </citation>
    <scope>IDENTIFICATION</scope>
</reference>
<organism evidence="1 2">
    <name type="scientific">Aegilops tauschii subsp. strangulata</name>
    <name type="common">Goatgrass</name>
    <dbReference type="NCBI Taxonomy" id="200361"/>
    <lineage>
        <taxon>Eukaryota</taxon>
        <taxon>Viridiplantae</taxon>
        <taxon>Streptophyta</taxon>
        <taxon>Embryophyta</taxon>
        <taxon>Tracheophyta</taxon>
        <taxon>Spermatophyta</taxon>
        <taxon>Magnoliopsida</taxon>
        <taxon>Liliopsida</taxon>
        <taxon>Poales</taxon>
        <taxon>Poaceae</taxon>
        <taxon>BOP clade</taxon>
        <taxon>Pooideae</taxon>
        <taxon>Triticodae</taxon>
        <taxon>Triticeae</taxon>
        <taxon>Triticinae</taxon>
        <taxon>Aegilops</taxon>
    </lineage>
</organism>
<evidence type="ECO:0000313" key="1">
    <source>
        <dbReference type="EnsemblPlants" id="AET4Gv20422900.1"/>
    </source>
</evidence>
<reference evidence="2" key="1">
    <citation type="journal article" date="2014" name="Science">
        <title>Ancient hybridizations among the ancestral genomes of bread wheat.</title>
        <authorList>
            <consortium name="International Wheat Genome Sequencing Consortium,"/>
            <person name="Marcussen T."/>
            <person name="Sandve S.R."/>
            <person name="Heier L."/>
            <person name="Spannagl M."/>
            <person name="Pfeifer M."/>
            <person name="Jakobsen K.S."/>
            <person name="Wulff B.B."/>
            <person name="Steuernagel B."/>
            <person name="Mayer K.F."/>
            <person name="Olsen O.A."/>
        </authorList>
    </citation>
    <scope>NUCLEOTIDE SEQUENCE [LARGE SCALE GENOMIC DNA]</scope>
    <source>
        <strain evidence="2">cv. AL8/78</strain>
    </source>
</reference>
<dbReference type="Proteomes" id="UP000015105">
    <property type="component" value="Chromosome 4D"/>
</dbReference>
<dbReference type="Gramene" id="AET4Gv20422900.1">
    <property type="protein sequence ID" value="AET4Gv20422900.1"/>
    <property type="gene ID" value="AET4Gv20422900"/>
</dbReference>
<sequence length="82" mass="9473">LPPQTWGNDRFVRFMKHDEGESFRGVQGFRQGLLTFLGVPLDLRNTNGLRAAVNTFGKFHHWISDDPYLVRSLVFASFFEDV</sequence>
<keyword evidence="2" id="KW-1185">Reference proteome</keyword>
<reference evidence="1" key="5">
    <citation type="journal article" date="2021" name="G3 (Bethesda)">
        <title>Aegilops tauschii genome assembly Aet v5.0 features greater sequence contiguity and improved annotation.</title>
        <authorList>
            <person name="Wang L."/>
            <person name="Zhu T."/>
            <person name="Rodriguez J.C."/>
            <person name="Deal K.R."/>
            <person name="Dubcovsky J."/>
            <person name="McGuire P.E."/>
            <person name="Lux T."/>
            <person name="Spannagl M."/>
            <person name="Mayer K.F.X."/>
            <person name="Baldrich P."/>
            <person name="Meyers B.C."/>
            <person name="Huo N."/>
            <person name="Gu Y.Q."/>
            <person name="Zhou H."/>
            <person name="Devos K.M."/>
            <person name="Bennetzen J.L."/>
            <person name="Unver T."/>
            <person name="Budak H."/>
            <person name="Gulick P.J."/>
            <person name="Galiba G."/>
            <person name="Kalapos B."/>
            <person name="Nelson D.R."/>
            <person name="Li P."/>
            <person name="You F.M."/>
            <person name="Luo M.C."/>
            <person name="Dvorak J."/>
        </authorList>
    </citation>
    <scope>NUCLEOTIDE SEQUENCE [LARGE SCALE GENOMIC DNA]</scope>
    <source>
        <strain evidence="1">cv. AL8/78</strain>
    </source>
</reference>
<reference evidence="1" key="3">
    <citation type="journal article" date="2017" name="Nature">
        <title>Genome sequence of the progenitor of the wheat D genome Aegilops tauschii.</title>
        <authorList>
            <person name="Luo M.C."/>
            <person name="Gu Y.Q."/>
            <person name="Puiu D."/>
            <person name="Wang H."/>
            <person name="Twardziok S.O."/>
            <person name="Deal K.R."/>
            <person name="Huo N."/>
            <person name="Zhu T."/>
            <person name="Wang L."/>
            <person name="Wang Y."/>
            <person name="McGuire P.E."/>
            <person name="Liu S."/>
            <person name="Long H."/>
            <person name="Ramasamy R.K."/>
            <person name="Rodriguez J.C."/>
            <person name="Van S.L."/>
            <person name="Yuan L."/>
            <person name="Wang Z."/>
            <person name="Xia Z."/>
            <person name="Xiao L."/>
            <person name="Anderson O.D."/>
            <person name="Ouyang S."/>
            <person name="Liang Y."/>
            <person name="Zimin A.V."/>
            <person name="Pertea G."/>
            <person name="Qi P."/>
            <person name="Bennetzen J.L."/>
            <person name="Dai X."/>
            <person name="Dawson M.W."/>
            <person name="Muller H.G."/>
            <person name="Kugler K."/>
            <person name="Rivarola-Duarte L."/>
            <person name="Spannagl M."/>
            <person name="Mayer K.F.X."/>
            <person name="Lu F.H."/>
            <person name="Bevan M.W."/>
            <person name="Leroy P."/>
            <person name="Li P."/>
            <person name="You F.M."/>
            <person name="Sun Q."/>
            <person name="Liu Z."/>
            <person name="Lyons E."/>
            <person name="Wicker T."/>
            <person name="Salzberg S.L."/>
            <person name="Devos K.M."/>
            <person name="Dvorak J."/>
        </authorList>
    </citation>
    <scope>NUCLEOTIDE SEQUENCE [LARGE SCALE GENOMIC DNA]</scope>
    <source>
        <strain evidence="1">cv. AL8/78</strain>
    </source>
</reference>
<accession>A0A453I339</accession>
<name>A0A453I339_AEGTS</name>